<accession>A0ABT3T5X1</accession>
<comment type="caution">
    <text evidence="1">The sequence shown here is derived from an EMBL/GenBank/DDBJ whole genome shotgun (WGS) entry which is preliminary data.</text>
</comment>
<reference evidence="1" key="1">
    <citation type="submission" date="2019-02" db="EMBL/GenBank/DDBJ databases">
        <authorList>
            <person name="Li S.-H."/>
        </authorList>
    </citation>
    <scope>NUCLEOTIDE SEQUENCE</scope>
    <source>
        <strain evidence="1">IMCC11814</strain>
    </source>
</reference>
<organism evidence="1 2">
    <name type="scientific">Candidatus Marimicrobium litorale</name>
    <dbReference type="NCBI Taxonomy" id="2518991"/>
    <lineage>
        <taxon>Bacteria</taxon>
        <taxon>Pseudomonadati</taxon>
        <taxon>Pseudomonadota</taxon>
        <taxon>Gammaproteobacteria</taxon>
        <taxon>Cellvibrionales</taxon>
        <taxon>Halieaceae</taxon>
        <taxon>Marimicrobium</taxon>
    </lineage>
</organism>
<evidence type="ECO:0000313" key="2">
    <source>
        <dbReference type="Proteomes" id="UP001143304"/>
    </source>
</evidence>
<gene>
    <name evidence="1" type="ORF">EYC82_09955</name>
</gene>
<dbReference type="EMBL" id="SHNO01000001">
    <property type="protein sequence ID" value="MCX2977677.1"/>
    <property type="molecule type" value="Genomic_DNA"/>
</dbReference>
<protein>
    <submittedName>
        <fullName evidence="1">DUF2164 domain-containing protein</fullName>
    </submittedName>
</protein>
<evidence type="ECO:0000313" key="1">
    <source>
        <dbReference type="EMBL" id="MCX2977677.1"/>
    </source>
</evidence>
<dbReference type="InterPro" id="IPR018680">
    <property type="entry name" value="DUF2164"/>
</dbReference>
<dbReference type="Proteomes" id="UP001143304">
    <property type="component" value="Unassembled WGS sequence"/>
</dbReference>
<dbReference type="RefSeq" id="WP_279249387.1">
    <property type="nucleotide sequence ID" value="NZ_SHNO01000001.1"/>
</dbReference>
<name>A0ABT3T5X1_9GAMM</name>
<dbReference type="Pfam" id="PF09932">
    <property type="entry name" value="DUF2164"/>
    <property type="match status" value="1"/>
</dbReference>
<sequence>MSDIKFSTDETDRIIGSIKSYFSDELDQELGSFEANFLLEFFAGEVGPHFYNRGLADAHTLLTEKFEEIGYLIQELEKTSV</sequence>
<proteinExistence type="predicted"/>
<keyword evidence="2" id="KW-1185">Reference proteome</keyword>